<dbReference type="GO" id="GO:0000976">
    <property type="term" value="F:transcription cis-regulatory region binding"/>
    <property type="evidence" value="ECO:0007669"/>
    <property type="project" value="TreeGrafter"/>
</dbReference>
<evidence type="ECO:0000256" key="3">
    <source>
        <dbReference type="ARBA" id="ARBA00023163"/>
    </source>
</evidence>
<gene>
    <name evidence="6" type="ORF">SKP52_21590</name>
</gene>
<evidence type="ECO:0000313" key="6">
    <source>
        <dbReference type="EMBL" id="AJA11178.1"/>
    </source>
</evidence>
<dbReference type="Gene3D" id="1.10.10.60">
    <property type="entry name" value="Homeodomain-like"/>
    <property type="match status" value="1"/>
</dbReference>
<dbReference type="Pfam" id="PF17932">
    <property type="entry name" value="TetR_C_24"/>
    <property type="match status" value="1"/>
</dbReference>
<dbReference type="AlphaFoldDB" id="A0A0A7PPQ4"/>
<dbReference type="InterPro" id="IPR041490">
    <property type="entry name" value="KstR2_TetR_C"/>
</dbReference>
<keyword evidence="1" id="KW-0805">Transcription regulation</keyword>
<evidence type="ECO:0000259" key="5">
    <source>
        <dbReference type="PROSITE" id="PS50977"/>
    </source>
</evidence>
<dbReference type="InterPro" id="IPR050109">
    <property type="entry name" value="HTH-type_TetR-like_transc_reg"/>
</dbReference>
<dbReference type="PANTHER" id="PTHR30055:SF234">
    <property type="entry name" value="HTH-TYPE TRANSCRIPTIONAL REGULATOR BETI"/>
    <property type="match status" value="1"/>
</dbReference>
<evidence type="ECO:0000313" key="7">
    <source>
        <dbReference type="Proteomes" id="UP000030907"/>
    </source>
</evidence>
<name>A0A0A7PPQ4_9SPHN</name>
<dbReference type="OrthoDB" id="9779746at2"/>
<keyword evidence="3" id="KW-0804">Transcription</keyword>
<dbReference type="GO" id="GO:0003700">
    <property type="term" value="F:DNA-binding transcription factor activity"/>
    <property type="evidence" value="ECO:0007669"/>
    <property type="project" value="TreeGrafter"/>
</dbReference>
<dbReference type="InterPro" id="IPR036271">
    <property type="entry name" value="Tet_transcr_reg_TetR-rel_C_sf"/>
</dbReference>
<sequence>MSSMKDWTTARVSKNVRRQAKRLEMLRAAARLFSDHGFHETSLDKLSDAIGAKKPTLYHYLGNKEQMVFECLKIGIEDVHQAAEHAQCGPGTRAERLCAFLERLAAVCIDDFGRCAIQVDDKVVCEEKRIELRALKDETRTLMLGLIEDGMADGSIARSDPVLLLHALVGALNWPARSSDPTASPGSDNSAAKLVSQLAHGFLPR</sequence>
<dbReference type="HOGENOM" id="CLU_069356_12_8_5"/>
<evidence type="ECO:0000256" key="2">
    <source>
        <dbReference type="ARBA" id="ARBA00023125"/>
    </source>
</evidence>
<dbReference type="Pfam" id="PF00440">
    <property type="entry name" value="TetR_N"/>
    <property type="match status" value="1"/>
</dbReference>
<dbReference type="PROSITE" id="PS50977">
    <property type="entry name" value="HTH_TETR_2"/>
    <property type="match status" value="1"/>
</dbReference>
<dbReference type="STRING" id="1515612.SKP52_21590"/>
<dbReference type="EMBL" id="CP009122">
    <property type="protein sequence ID" value="AJA11178.1"/>
    <property type="molecule type" value="Genomic_DNA"/>
</dbReference>
<dbReference type="PRINTS" id="PR00455">
    <property type="entry name" value="HTHTETR"/>
</dbReference>
<keyword evidence="7" id="KW-1185">Reference proteome</keyword>
<proteinExistence type="predicted"/>
<dbReference type="InterPro" id="IPR009057">
    <property type="entry name" value="Homeodomain-like_sf"/>
</dbReference>
<dbReference type="SUPFAM" id="SSF46689">
    <property type="entry name" value="Homeodomain-like"/>
    <property type="match status" value="1"/>
</dbReference>
<feature type="domain" description="HTH tetR-type" evidence="5">
    <location>
        <begin position="19"/>
        <end position="79"/>
    </location>
</feature>
<protein>
    <submittedName>
        <fullName evidence="6">TetR family transcriptional regulator</fullName>
    </submittedName>
</protein>
<dbReference type="Gene3D" id="1.10.357.10">
    <property type="entry name" value="Tetracycline Repressor, domain 2"/>
    <property type="match status" value="1"/>
</dbReference>
<accession>A0A0A7PPQ4</accession>
<dbReference type="Proteomes" id="UP000030907">
    <property type="component" value="Chromosome"/>
</dbReference>
<reference evidence="6 7" key="1">
    <citation type="journal article" date="2015" name="Int. J. Syst. Evol. Microbiol.">
        <title>Description of Sphingopyxis fribergensis sp. nov. - a soil bacterium with the ability to degrade styrene and phenylacetic acid.</title>
        <authorList>
            <person name="Oelschlagel M."/>
            <person name="Ruckert C."/>
            <person name="Kalinowski J."/>
            <person name="Schmidt G."/>
            <person name="Schlomann M."/>
            <person name="Tischler D."/>
        </authorList>
    </citation>
    <scope>NUCLEOTIDE SEQUENCE [LARGE SCALE GENOMIC DNA]</scope>
    <source>
        <strain evidence="6 7">Kp5.2</strain>
    </source>
</reference>
<dbReference type="KEGG" id="sphk:SKP52_21590"/>
<dbReference type="InterPro" id="IPR001647">
    <property type="entry name" value="HTH_TetR"/>
</dbReference>
<keyword evidence="2 4" id="KW-0238">DNA-binding</keyword>
<evidence type="ECO:0000256" key="1">
    <source>
        <dbReference type="ARBA" id="ARBA00023015"/>
    </source>
</evidence>
<dbReference type="SUPFAM" id="SSF48498">
    <property type="entry name" value="Tetracyclin repressor-like, C-terminal domain"/>
    <property type="match status" value="1"/>
</dbReference>
<organism evidence="6 7">
    <name type="scientific">Sphingopyxis fribergensis</name>
    <dbReference type="NCBI Taxonomy" id="1515612"/>
    <lineage>
        <taxon>Bacteria</taxon>
        <taxon>Pseudomonadati</taxon>
        <taxon>Pseudomonadota</taxon>
        <taxon>Alphaproteobacteria</taxon>
        <taxon>Sphingomonadales</taxon>
        <taxon>Sphingomonadaceae</taxon>
        <taxon>Sphingopyxis</taxon>
    </lineage>
</organism>
<evidence type="ECO:0000256" key="4">
    <source>
        <dbReference type="PROSITE-ProRule" id="PRU00335"/>
    </source>
</evidence>
<feature type="DNA-binding region" description="H-T-H motif" evidence="4">
    <location>
        <begin position="42"/>
        <end position="61"/>
    </location>
</feature>
<dbReference type="PANTHER" id="PTHR30055">
    <property type="entry name" value="HTH-TYPE TRANSCRIPTIONAL REGULATOR RUTR"/>
    <property type="match status" value="1"/>
</dbReference>